<proteinExistence type="predicted"/>
<evidence type="ECO:0000313" key="4">
    <source>
        <dbReference type="Proteomes" id="UP000253606"/>
    </source>
</evidence>
<organism evidence="3 4">
    <name type="scientific">Acidisarcina polymorpha</name>
    <dbReference type="NCBI Taxonomy" id="2211140"/>
    <lineage>
        <taxon>Bacteria</taxon>
        <taxon>Pseudomonadati</taxon>
        <taxon>Acidobacteriota</taxon>
        <taxon>Terriglobia</taxon>
        <taxon>Terriglobales</taxon>
        <taxon>Acidobacteriaceae</taxon>
        <taxon>Acidisarcina</taxon>
    </lineage>
</organism>
<sequence>MLVVPAAPALASLPFDSEYREALLEADMAITDSSFMVLLWNLLEGEPIRRLSGLQYFCELIRDEEFRQTGAVLYVMASAESAHRNRAWLQRRGIIVPPELVYVAPQYENGVADRTLLKQITALRPKHVVITIGGGVQERLGLYIKRSLDYMPSIHCIGAAIAFRSGDQVYIPEVADRLALGWLFRCLWRPKDYVPRYWAARRLAWLLLRYRRELPPLEADLLSRATKSPAFPV</sequence>
<gene>
    <name evidence="3" type="ORF">ACPOL_5966</name>
</gene>
<dbReference type="PANTHER" id="PTHR34136:SF1">
    <property type="entry name" value="UDP-N-ACETYL-D-MANNOSAMINURONIC ACID TRANSFERASE"/>
    <property type="match status" value="1"/>
</dbReference>
<evidence type="ECO:0008006" key="5">
    <source>
        <dbReference type="Google" id="ProtNLM"/>
    </source>
</evidence>
<name>A0A2Z5G893_9BACT</name>
<dbReference type="PANTHER" id="PTHR34136">
    <property type="match status" value="1"/>
</dbReference>
<keyword evidence="1" id="KW-0328">Glycosyltransferase</keyword>
<dbReference type="AlphaFoldDB" id="A0A2Z5G893"/>
<dbReference type="GO" id="GO:0016758">
    <property type="term" value="F:hexosyltransferase activity"/>
    <property type="evidence" value="ECO:0007669"/>
    <property type="project" value="TreeGrafter"/>
</dbReference>
<dbReference type="InterPro" id="IPR004629">
    <property type="entry name" value="WecG_TagA_CpsF"/>
</dbReference>
<accession>A0A2Z5G893</accession>
<evidence type="ECO:0000256" key="1">
    <source>
        <dbReference type="ARBA" id="ARBA00022676"/>
    </source>
</evidence>
<dbReference type="Pfam" id="PF03808">
    <property type="entry name" value="Glyco_tran_WecG"/>
    <property type="match status" value="1"/>
</dbReference>
<dbReference type="KEGG" id="abas:ACPOL_5966"/>
<keyword evidence="4" id="KW-1185">Reference proteome</keyword>
<reference evidence="3 4" key="1">
    <citation type="journal article" date="2018" name="Front. Microbiol.">
        <title>Hydrolytic Capabilities as a Key to Environmental Success: Chitinolytic and Cellulolytic Acidobacteria From Acidic Sub-arctic Soils and Boreal Peatlands.</title>
        <authorList>
            <person name="Belova S.E."/>
            <person name="Ravin N.V."/>
            <person name="Pankratov T.A."/>
            <person name="Rakitin A.L."/>
            <person name="Ivanova A.A."/>
            <person name="Beletsky A.V."/>
            <person name="Mardanov A.V."/>
            <person name="Sinninghe Damste J.S."/>
            <person name="Dedysh S.N."/>
        </authorList>
    </citation>
    <scope>NUCLEOTIDE SEQUENCE [LARGE SCALE GENOMIC DNA]</scope>
    <source>
        <strain evidence="3 4">SBC82</strain>
    </source>
</reference>
<dbReference type="Proteomes" id="UP000253606">
    <property type="component" value="Chromosome"/>
</dbReference>
<keyword evidence="2" id="KW-0808">Transferase</keyword>
<evidence type="ECO:0000256" key="2">
    <source>
        <dbReference type="ARBA" id="ARBA00022679"/>
    </source>
</evidence>
<protein>
    <recommendedName>
        <fullName evidence="5">N-acetylmannosaminyltransferase</fullName>
    </recommendedName>
</protein>
<dbReference type="EMBL" id="CP030840">
    <property type="protein sequence ID" value="AXC15210.1"/>
    <property type="molecule type" value="Genomic_DNA"/>
</dbReference>
<evidence type="ECO:0000313" key="3">
    <source>
        <dbReference type="EMBL" id="AXC15210.1"/>
    </source>
</evidence>